<proteinExistence type="predicted"/>
<dbReference type="NCBIfam" id="TIGR00570">
    <property type="entry name" value="cdk7"/>
    <property type="match status" value="1"/>
</dbReference>
<dbReference type="InterPro" id="IPR015877">
    <property type="entry name" value="MAT1_centre"/>
</dbReference>
<dbReference type="SMART" id="SM00184">
    <property type="entry name" value="RING"/>
    <property type="match status" value="1"/>
</dbReference>
<reference evidence="12" key="1">
    <citation type="submission" date="2023-03" db="EMBL/GenBank/DDBJ databases">
        <title>Mating type loci evolution in Malassezia.</title>
        <authorList>
            <person name="Coelho M.A."/>
        </authorList>
    </citation>
    <scope>NUCLEOTIDE SEQUENCE</scope>
    <source>
        <strain evidence="12">CBS 14135</strain>
    </source>
</reference>
<evidence type="ECO:0000256" key="8">
    <source>
        <dbReference type="ARBA" id="ARBA00033277"/>
    </source>
</evidence>
<evidence type="ECO:0000256" key="1">
    <source>
        <dbReference type="ARBA" id="ARBA00004123"/>
    </source>
</evidence>
<name>A0AAF0DUS8_9BASI</name>
<evidence type="ECO:0000256" key="10">
    <source>
        <dbReference type="SAM" id="MobiDB-lite"/>
    </source>
</evidence>
<organism evidence="12 13">
    <name type="scientific">Malassezia brasiliensis</name>
    <dbReference type="NCBI Taxonomy" id="1821822"/>
    <lineage>
        <taxon>Eukaryota</taxon>
        <taxon>Fungi</taxon>
        <taxon>Dikarya</taxon>
        <taxon>Basidiomycota</taxon>
        <taxon>Ustilaginomycotina</taxon>
        <taxon>Malasseziomycetes</taxon>
        <taxon>Malasseziales</taxon>
        <taxon>Malasseziaceae</taxon>
        <taxon>Malassezia</taxon>
    </lineage>
</organism>
<gene>
    <name evidence="12" type="primary">TFB3</name>
    <name evidence="12" type="ORF">MBRA1_002441</name>
</gene>
<dbReference type="GO" id="GO:0006289">
    <property type="term" value="P:nucleotide-excision repair"/>
    <property type="evidence" value="ECO:0007669"/>
    <property type="project" value="InterPro"/>
</dbReference>
<evidence type="ECO:0000256" key="2">
    <source>
        <dbReference type="ARBA" id="ARBA00022257"/>
    </source>
</evidence>
<feature type="domain" description="RING-type" evidence="11">
    <location>
        <begin position="45"/>
        <end position="88"/>
    </location>
</feature>
<evidence type="ECO:0000259" key="11">
    <source>
        <dbReference type="PROSITE" id="PS50089"/>
    </source>
</evidence>
<keyword evidence="3" id="KW-0479">Metal-binding</keyword>
<dbReference type="Pfam" id="PF17121">
    <property type="entry name" value="zf-C3HC4_5"/>
    <property type="match status" value="1"/>
</dbReference>
<dbReference type="GO" id="GO:0070985">
    <property type="term" value="C:transcription factor TFIIK complex"/>
    <property type="evidence" value="ECO:0007669"/>
    <property type="project" value="UniProtKB-ARBA"/>
</dbReference>
<keyword evidence="4 9" id="KW-0863">Zinc-finger</keyword>
<comment type="subcellular location">
    <subcellularLocation>
        <location evidence="1">Nucleus</location>
    </subcellularLocation>
</comment>
<dbReference type="Pfam" id="PF06391">
    <property type="entry name" value="MAT1"/>
    <property type="match status" value="1"/>
</dbReference>
<evidence type="ECO:0000256" key="7">
    <source>
        <dbReference type="ARBA" id="ARBA00029873"/>
    </source>
</evidence>
<evidence type="ECO:0000256" key="3">
    <source>
        <dbReference type="ARBA" id="ARBA00022723"/>
    </source>
</evidence>
<dbReference type="FunFam" id="3.30.40.10:FF:000037">
    <property type="entry name" value="Cdk-activating kinase assembly factor MAT1, centre"/>
    <property type="match status" value="1"/>
</dbReference>
<sequence>MRATPTQAKPRAPAVSGLGRGAVGQAQITDKSGRITEYWSEDDKCPICKTDRYLSPRLRLMVSPCYHKMCESCIDRLFSLGPAACPVCGKIVRKQQFSAQTFQDLGVEEEVAIRRRVAKLFNRRPEDFPSLKAYNDYLEEFEEITFNLVNKVDVEHTQQRLAQYEARNKAIIAAHQQQREHESEKQLQADEEARHERQVRAQRVLAEQKLEQEQREEDEREMVAALATGRSIDDVMRERAKRLEARARDAQKRERAEQQRLQEYERERQARWNAAPKPRQTAAEAEVVREATRSDYVGAFATIDDGTALAPARAAPASLGGRGAAGDGYVDPWLRPELATPDAAAQYRAGGYDWQRQVWQRALGAACDALALRPAEGSLGSA</sequence>
<dbReference type="InterPro" id="IPR004575">
    <property type="entry name" value="MAT1/Tfb3"/>
</dbReference>
<evidence type="ECO:0000256" key="5">
    <source>
        <dbReference type="ARBA" id="ARBA00022833"/>
    </source>
</evidence>
<feature type="compositionally biased region" description="Basic and acidic residues" evidence="10">
    <location>
        <begin position="177"/>
        <end position="199"/>
    </location>
</feature>
<keyword evidence="5" id="KW-0862">Zinc</keyword>
<keyword evidence="13" id="KW-1185">Reference proteome</keyword>
<dbReference type="InterPro" id="IPR013083">
    <property type="entry name" value="Znf_RING/FYVE/PHD"/>
</dbReference>
<dbReference type="CDD" id="cd16573">
    <property type="entry name" value="RING-HC_TFB3-like"/>
    <property type="match status" value="1"/>
</dbReference>
<dbReference type="PANTHER" id="PTHR12683:SF13">
    <property type="entry name" value="CDK-ACTIVATING KINASE ASSEMBLY FACTOR MAT1"/>
    <property type="match status" value="1"/>
</dbReference>
<dbReference type="Proteomes" id="UP001216638">
    <property type="component" value="Chromosome 3"/>
</dbReference>
<dbReference type="SUPFAM" id="SSF57850">
    <property type="entry name" value="RING/U-box"/>
    <property type="match status" value="1"/>
</dbReference>
<dbReference type="GO" id="GO:0008270">
    <property type="term" value="F:zinc ion binding"/>
    <property type="evidence" value="ECO:0007669"/>
    <property type="project" value="UniProtKB-KW"/>
</dbReference>
<accession>A0AAF0DUS8</accession>
<evidence type="ECO:0000256" key="9">
    <source>
        <dbReference type="PROSITE-ProRule" id="PRU00175"/>
    </source>
</evidence>
<dbReference type="EMBL" id="CP119953">
    <property type="protein sequence ID" value="WFC95787.1"/>
    <property type="molecule type" value="Genomic_DNA"/>
</dbReference>
<dbReference type="InterPro" id="IPR001841">
    <property type="entry name" value="Znf_RING"/>
</dbReference>
<dbReference type="AlphaFoldDB" id="A0AAF0DUS8"/>
<feature type="region of interest" description="Disordered" evidence="10">
    <location>
        <begin position="174"/>
        <end position="199"/>
    </location>
</feature>
<evidence type="ECO:0000313" key="13">
    <source>
        <dbReference type="Proteomes" id="UP001216638"/>
    </source>
</evidence>
<evidence type="ECO:0000256" key="4">
    <source>
        <dbReference type="ARBA" id="ARBA00022771"/>
    </source>
</evidence>
<dbReference type="PANTHER" id="PTHR12683">
    <property type="entry name" value="CDK-ACTIVATING KINASE ASSEMBLY FACTOR MAT1"/>
    <property type="match status" value="1"/>
</dbReference>
<dbReference type="GO" id="GO:0061575">
    <property type="term" value="F:cyclin-dependent protein serine/threonine kinase activator activity"/>
    <property type="evidence" value="ECO:0007669"/>
    <property type="project" value="InterPro"/>
</dbReference>
<dbReference type="PROSITE" id="PS00518">
    <property type="entry name" value="ZF_RING_1"/>
    <property type="match status" value="1"/>
</dbReference>
<dbReference type="InterPro" id="IPR017907">
    <property type="entry name" value="Znf_RING_CS"/>
</dbReference>
<dbReference type="GO" id="GO:0006357">
    <property type="term" value="P:regulation of transcription by RNA polymerase II"/>
    <property type="evidence" value="ECO:0007669"/>
    <property type="project" value="TreeGrafter"/>
</dbReference>
<evidence type="ECO:0000313" key="12">
    <source>
        <dbReference type="EMBL" id="WFC95787.1"/>
    </source>
</evidence>
<dbReference type="Gene3D" id="3.30.40.10">
    <property type="entry name" value="Zinc/RING finger domain, C3HC4 (zinc finger)"/>
    <property type="match status" value="1"/>
</dbReference>
<protein>
    <recommendedName>
        <fullName evidence="2">RNA polymerase II transcription factor B subunit 3</fullName>
    </recommendedName>
    <alternativeName>
        <fullName evidence="8">RNA polymerase II transcription factor B 38 kDa subunit</fullName>
    </alternativeName>
    <alternativeName>
        <fullName evidence="7">RNA polymerase II transcription factor B p38 subunit</fullName>
    </alternativeName>
</protein>
<dbReference type="PROSITE" id="PS50089">
    <property type="entry name" value="ZF_RING_2"/>
    <property type="match status" value="1"/>
</dbReference>
<keyword evidence="6" id="KW-0539">Nucleus</keyword>
<evidence type="ECO:0000256" key="6">
    <source>
        <dbReference type="ARBA" id="ARBA00023242"/>
    </source>
</evidence>